<feature type="compositionally biased region" description="Low complexity" evidence="1">
    <location>
        <begin position="257"/>
        <end position="283"/>
    </location>
</feature>
<feature type="compositionally biased region" description="Polar residues" evidence="1">
    <location>
        <begin position="220"/>
        <end position="247"/>
    </location>
</feature>
<gene>
    <name evidence="2" type="ORF">GCM10023091_27210</name>
</gene>
<organism evidence="2 3">
    <name type="scientific">Ravibacter arvi</name>
    <dbReference type="NCBI Taxonomy" id="2051041"/>
    <lineage>
        <taxon>Bacteria</taxon>
        <taxon>Pseudomonadati</taxon>
        <taxon>Bacteroidota</taxon>
        <taxon>Cytophagia</taxon>
        <taxon>Cytophagales</taxon>
        <taxon>Spirosomataceae</taxon>
        <taxon>Ravibacter</taxon>
    </lineage>
</organism>
<evidence type="ECO:0000256" key="1">
    <source>
        <dbReference type="SAM" id="MobiDB-lite"/>
    </source>
</evidence>
<evidence type="ECO:0000313" key="3">
    <source>
        <dbReference type="Proteomes" id="UP001501508"/>
    </source>
</evidence>
<dbReference type="EMBL" id="BAABEY010000025">
    <property type="protein sequence ID" value="GAA4441644.1"/>
    <property type="molecule type" value="Genomic_DNA"/>
</dbReference>
<comment type="caution">
    <text evidence="2">The sequence shown here is derived from an EMBL/GenBank/DDBJ whole genome shotgun (WGS) entry which is preliminary data.</text>
</comment>
<accession>A0ABP8M2Y9</accession>
<feature type="compositionally biased region" description="Polar residues" evidence="1">
    <location>
        <begin position="301"/>
        <end position="310"/>
    </location>
</feature>
<dbReference type="Proteomes" id="UP001501508">
    <property type="component" value="Unassembled WGS sequence"/>
</dbReference>
<feature type="compositionally biased region" description="Low complexity" evidence="1">
    <location>
        <begin position="321"/>
        <end position="338"/>
    </location>
</feature>
<feature type="region of interest" description="Disordered" evidence="1">
    <location>
        <begin position="211"/>
        <end position="289"/>
    </location>
</feature>
<reference evidence="3" key="1">
    <citation type="journal article" date="2019" name="Int. J. Syst. Evol. Microbiol.">
        <title>The Global Catalogue of Microorganisms (GCM) 10K type strain sequencing project: providing services to taxonomists for standard genome sequencing and annotation.</title>
        <authorList>
            <consortium name="The Broad Institute Genomics Platform"/>
            <consortium name="The Broad Institute Genome Sequencing Center for Infectious Disease"/>
            <person name="Wu L."/>
            <person name="Ma J."/>
        </authorList>
    </citation>
    <scope>NUCLEOTIDE SEQUENCE [LARGE SCALE GENOMIC DNA]</scope>
    <source>
        <strain evidence="3">JCM 31920</strain>
    </source>
</reference>
<sequence length="416" mass="44697">MLFAVSGCTYNQYTASRGGYDDLYGGRYDEPAVVAGERSARRADPNVNPDYQAEDASPEVVDQYYDENYITARNIQRNTSAEVGYNAGFTDGYYAGRNNGFFNSGFMGGMYPMWGYPGFNVGFRLGMGSMISLGYSPFGWNRWNRWGSFYDPYWNSMAWGDPFMYGGYGYPYYGGFGSGFYGGMYGYNPYMWSNYYPIIVNNYGESRNNSRNYGPRASGNAVSRTVANSRSVREGTNNTTVNRTGARTGSGARVSDGSYYSRPRAASSASSRVSAGNSSSRVAGPRGGAATNGNYYYANPGSNRSGSYSGSEGVRTRSGAVYRSSESGRSSVPSSGYSTPARSGRTYTAPSGDSYSSPSRSYNTPSRSYSEPSRSYSTPSRSYSAPSAPSRSYSAPSGGGGGGSMRSSGGGGRGPR</sequence>
<feature type="compositionally biased region" description="Low complexity" evidence="1">
    <location>
        <begin position="350"/>
        <end position="396"/>
    </location>
</feature>
<name>A0ABP8M2Y9_9BACT</name>
<keyword evidence="3" id="KW-1185">Reference proteome</keyword>
<feature type="region of interest" description="Disordered" evidence="1">
    <location>
        <begin position="301"/>
        <end position="416"/>
    </location>
</feature>
<evidence type="ECO:0000313" key="2">
    <source>
        <dbReference type="EMBL" id="GAA4441644.1"/>
    </source>
</evidence>
<feature type="compositionally biased region" description="Gly residues" evidence="1">
    <location>
        <begin position="397"/>
        <end position="416"/>
    </location>
</feature>
<protein>
    <recommendedName>
        <fullName evidence="4">Vitellogenin II</fullName>
    </recommendedName>
</protein>
<proteinExistence type="predicted"/>
<evidence type="ECO:0008006" key="4">
    <source>
        <dbReference type="Google" id="ProtNLM"/>
    </source>
</evidence>